<evidence type="ECO:0008006" key="4">
    <source>
        <dbReference type="Google" id="ProtNLM"/>
    </source>
</evidence>
<protein>
    <recommendedName>
        <fullName evidence="4">Restriction endonuclease</fullName>
    </recommendedName>
</protein>
<evidence type="ECO:0000313" key="3">
    <source>
        <dbReference type="Proteomes" id="UP000642070"/>
    </source>
</evidence>
<evidence type="ECO:0000256" key="1">
    <source>
        <dbReference type="SAM" id="MobiDB-lite"/>
    </source>
</evidence>
<dbReference type="RefSeq" id="WP_190258216.1">
    <property type="nucleotide sequence ID" value="NZ_BMPI01000151.1"/>
</dbReference>
<comment type="caution">
    <text evidence="2">The sequence shown here is derived from an EMBL/GenBank/DDBJ whole genome shotgun (WGS) entry which is preliminary data.</text>
</comment>
<sequence length="242" mass="26675">MRFVLNGVSMDLDAPTVVARLRDVQPEAVREHGVRVGGVVYPVKQAFERAVRLPRTEFTSHIAQRHLRNLGFEVLSQSVPTAAPQAAEKRRSPTTAAHEWPWEGSVQAIFGQLLERRGWSITSMADTATKAAGVDVLASKEDRRLGAEVKGWPSTGYADPRRADEVKRTQPSTQAGHWFAEALSKAMMLLDDKPGHESLMVLPNYPRYRDLAARTRTGRSAAGIHVVLLDAQGGFTSEAWTP</sequence>
<proteinExistence type="predicted"/>
<name>A0A917UGB0_9ACTN</name>
<feature type="compositionally biased region" description="Basic and acidic residues" evidence="1">
    <location>
        <begin position="159"/>
        <end position="168"/>
    </location>
</feature>
<dbReference type="Proteomes" id="UP000642070">
    <property type="component" value="Unassembled WGS sequence"/>
</dbReference>
<evidence type="ECO:0000313" key="2">
    <source>
        <dbReference type="EMBL" id="GGM90634.1"/>
    </source>
</evidence>
<dbReference type="AlphaFoldDB" id="A0A917UGB0"/>
<feature type="region of interest" description="Disordered" evidence="1">
    <location>
        <begin position="150"/>
        <end position="173"/>
    </location>
</feature>
<reference evidence="2" key="2">
    <citation type="submission" date="2020-09" db="EMBL/GenBank/DDBJ databases">
        <authorList>
            <person name="Sun Q."/>
            <person name="Ohkuma M."/>
        </authorList>
    </citation>
    <scope>NUCLEOTIDE SEQUENCE</scope>
    <source>
        <strain evidence="2">JCM 19831</strain>
    </source>
</reference>
<reference evidence="2" key="1">
    <citation type="journal article" date="2014" name="Int. J. Syst. Evol. Microbiol.">
        <title>Complete genome sequence of Corynebacterium casei LMG S-19264T (=DSM 44701T), isolated from a smear-ripened cheese.</title>
        <authorList>
            <consortium name="US DOE Joint Genome Institute (JGI-PGF)"/>
            <person name="Walter F."/>
            <person name="Albersmeier A."/>
            <person name="Kalinowski J."/>
            <person name="Ruckert C."/>
        </authorList>
    </citation>
    <scope>NUCLEOTIDE SEQUENCE</scope>
    <source>
        <strain evidence="2">JCM 19831</strain>
    </source>
</reference>
<gene>
    <name evidence="2" type="ORF">GCM10007977_110800</name>
</gene>
<dbReference type="EMBL" id="BMPI01000151">
    <property type="protein sequence ID" value="GGM90634.1"/>
    <property type="molecule type" value="Genomic_DNA"/>
</dbReference>
<organism evidence="2 3">
    <name type="scientific">Dactylosporangium sucinum</name>
    <dbReference type="NCBI Taxonomy" id="1424081"/>
    <lineage>
        <taxon>Bacteria</taxon>
        <taxon>Bacillati</taxon>
        <taxon>Actinomycetota</taxon>
        <taxon>Actinomycetes</taxon>
        <taxon>Micromonosporales</taxon>
        <taxon>Micromonosporaceae</taxon>
        <taxon>Dactylosporangium</taxon>
    </lineage>
</organism>
<keyword evidence="3" id="KW-1185">Reference proteome</keyword>
<accession>A0A917UGB0</accession>